<dbReference type="GO" id="GO:0002181">
    <property type="term" value="P:cytoplasmic translation"/>
    <property type="evidence" value="ECO:0007669"/>
    <property type="project" value="TreeGrafter"/>
</dbReference>
<dbReference type="Proteomes" id="UP000578252">
    <property type="component" value="Unassembled WGS sequence"/>
</dbReference>
<keyword evidence="2 7" id="KW-0699">rRNA-binding</keyword>
<dbReference type="PANTHER" id="PTHR13691">
    <property type="entry name" value="RIBOSOMAL PROTEIN L2"/>
    <property type="match status" value="1"/>
</dbReference>
<accession>A0A2J9KP89</accession>
<evidence type="ECO:0000256" key="2">
    <source>
        <dbReference type="ARBA" id="ARBA00022730"/>
    </source>
</evidence>
<dbReference type="Pfam" id="PF00181">
    <property type="entry name" value="Ribosomal_L2_N"/>
    <property type="match status" value="1"/>
</dbReference>
<dbReference type="SUPFAM" id="SSF50104">
    <property type="entry name" value="Translation proteins SH3-like domain"/>
    <property type="match status" value="1"/>
</dbReference>
<dbReference type="Gene3D" id="2.30.30.30">
    <property type="match status" value="1"/>
</dbReference>
<dbReference type="EMBL" id="JABCUS010000002">
    <property type="protein sequence ID" value="NMX02563.1"/>
    <property type="molecule type" value="Genomic_DNA"/>
</dbReference>
<evidence type="ECO:0000256" key="7">
    <source>
        <dbReference type="HAMAP-Rule" id="MF_01320"/>
    </source>
</evidence>
<dbReference type="GeneID" id="61167202"/>
<gene>
    <name evidence="7 12" type="primary">rplB</name>
    <name evidence="11" type="ORF">FYZ43_03855</name>
    <name evidence="13" type="ORF">HHJ74_02715</name>
    <name evidence="14" type="ORF">HHJ77_01090</name>
    <name evidence="12" type="ORF">HHJ78_06130</name>
    <name evidence="15" type="ORF">NCTC11819_00536</name>
</gene>
<dbReference type="HAMAP" id="MF_01320_B">
    <property type="entry name" value="Ribosomal_uL2_B"/>
    <property type="match status" value="1"/>
</dbReference>
<dbReference type="InterPro" id="IPR022666">
    <property type="entry name" value="Ribosomal_uL2_RNA-bd_dom"/>
</dbReference>
<keyword evidence="5 7" id="KW-0687">Ribonucleoprotein</keyword>
<evidence type="ECO:0000256" key="1">
    <source>
        <dbReference type="ARBA" id="ARBA00005636"/>
    </source>
</evidence>
<dbReference type="InterPro" id="IPR005880">
    <property type="entry name" value="Ribosomal_uL2_bac/org-type"/>
</dbReference>
<reference evidence="17 18" key="3">
    <citation type="submission" date="2020-04" db="EMBL/GenBank/DDBJ databases">
        <title>Antimicrobial susceptibility and clonality of vaginal-derived multi-drug resistant Mobiluncus isolates in China.</title>
        <authorList>
            <person name="Zhang X."/>
        </authorList>
    </citation>
    <scope>NUCLEOTIDE SEQUENCE [LARGE SCALE GENOMIC DNA]</scope>
    <source>
        <strain evidence="14 17">12</strain>
        <strain evidence="12 18">13</strain>
        <strain evidence="13 19">7</strain>
    </source>
</reference>
<dbReference type="FunFam" id="4.10.950.10:FF:000001">
    <property type="entry name" value="50S ribosomal protein L2"/>
    <property type="match status" value="1"/>
</dbReference>
<dbReference type="SUPFAM" id="SSF50249">
    <property type="entry name" value="Nucleic acid-binding proteins"/>
    <property type="match status" value="1"/>
</dbReference>
<reference evidence="11 20" key="2">
    <citation type="submission" date="2019-08" db="EMBL/GenBank/DDBJ databases">
        <title>Comparison of rpoB and gyrB Sequences from Mobiluncus Species and Development of a Multiplex PCR Method for Clinical Detection of Mobiluncus curtisii and Mobiluncus mulieris.</title>
        <authorList>
            <person name="Yang L."/>
            <person name="Shen Y."/>
            <person name="Xu G."/>
            <person name="Shu L.-B."/>
            <person name="Hu J."/>
            <person name="Zhang R."/>
            <person name="Wang Y."/>
            <person name="Zhou H.-W."/>
            <person name="Zhang X."/>
        </authorList>
    </citation>
    <scope>NUCLEOTIDE SEQUENCE [LARGE SCALE GENOMIC DNA]</scope>
    <source>
        <strain evidence="11 20">M26</strain>
    </source>
</reference>
<evidence type="ECO:0000256" key="3">
    <source>
        <dbReference type="ARBA" id="ARBA00022884"/>
    </source>
</evidence>
<dbReference type="Proteomes" id="UP000582487">
    <property type="component" value="Unassembled WGS sequence"/>
</dbReference>
<evidence type="ECO:0000313" key="18">
    <source>
        <dbReference type="Proteomes" id="UP000578252"/>
    </source>
</evidence>
<dbReference type="EMBL" id="JABCUV010000002">
    <property type="protein sequence ID" value="NMW92630.1"/>
    <property type="molecule type" value="Genomic_DNA"/>
</dbReference>
<evidence type="ECO:0000313" key="19">
    <source>
        <dbReference type="Proteomes" id="UP000582487"/>
    </source>
</evidence>
<evidence type="ECO:0000256" key="4">
    <source>
        <dbReference type="ARBA" id="ARBA00022980"/>
    </source>
</evidence>
<feature type="region of interest" description="Disordered" evidence="8">
    <location>
        <begin position="224"/>
        <end position="278"/>
    </location>
</feature>
<evidence type="ECO:0000313" key="20">
    <source>
        <dbReference type="Proteomes" id="UP001209486"/>
    </source>
</evidence>
<feature type="region of interest" description="Disordered" evidence="8">
    <location>
        <begin position="34"/>
        <end position="58"/>
    </location>
</feature>
<dbReference type="Pfam" id="PF03947">
    <property type="entry name" value="Ribosomal_L2_C"/>
    <property type="match status" value="1"/>
</dbReference>
<evidence type="ECO:0000259" key="9">
    <source>
        <dbReference type="SMART" id="SM01382"/>
    </source>
</evidence>
<evidence type="ECO:0000313" key="17">
    <source>
        <dbReference type="Proteomes" id="UP000575397"/>
    </source>
</evidence>
<dbReference type="FunFam" id="2.30.30.30:FF:000001">
    <property type="entry name" value="50S ribosomal protein L2"/>
    <property type="match status" value="1"/>
</dbReference>
<dbReference type="InterPro" id="IPR014726">
    <property type="entry name" value="Ribosomal_uL2_dom3"/>
</dbReference>
<dbReference type="GO" id="GO:0019843">
    <property type="term" value="F:rRNA binding"/>
    <property type="evidence" value="ECO:0007669"/>
    <property type="project" value="UniProtKB-UniRule"/>
</dbReference>
<dbReference type="GO" id="GO:0003735">
    <property type="term" value="F:structural constituent of ribosome"/>
    <property type="evidence" value="ECO:0007669"/>
    <property type="project" value="InterPro"/>
</dbReference>
<evidence type="ECO:0000313" key="16">
    <source>
        <dbReference type="Proteomes" id="UP000255284"/>
    </source>
</evidence>
<organism evidence="12 18">
    <name type="scientific">Mobiluncus mulieris</name>
    <dbReference type="NCBI Taxonomy" id="2052"/>
    <lineage>
        <taxon>Bacteria</taxon>
        <taxon>Bacillati</taxon>
        <taxon>Actinomycetota</taxon>
        <taxon>Actinomycetes</taxon>
        <taxon>Actinomycetales</taxon>
        <taxon>Actinomycetaceae</taxon>
        <taxon>Mobiluncus</taxon>
    </lineage>
</organism>
<keyword evidence="4 7" id="KW-0689">Ribosomal protein</keyword>
<dbReference type="InterPro" id="IPR022671">
    <property type="entry name" value="Ribosomal_uL2_CS"/>
</dbReference>
<evidence type="ECO:0000313" key="13">
    <source>
        <dbReference type="EMBL" id="NMW92630.1"/>
    </source>
</evidence>
<dbReference type="PANTHER" id="PTHR13691:SF5">
    <property type="entry name" value="LARGE RIBOSOMAL SUBUNIT PROTEIN UL2M"/>
    <property type="match status" value="1"/>
</dbReference>
<evidence type="ECO:0000313" key="15">
    <source>
        <dbReference type="EMBL" id="STO15992.1"/>
    </source>
</evidence>
<dbReference type="SMART" id="SM01383">
    <property type="entry name" value="Ribosomal_L2"/>
    <property type="match status" value="1"/>
</dbReference>
<dbReference type="InterPro" id="IPR014722">
    <property type="entry name" value="Rib_uL2_dom2"/>
</dbReference>
<evidence type="ECO:0000313" key="11">
    <source>
        <dbReference type="EMBL" id="MCU9968554.1"/>
    </source>
</evidence>
<evidence type="ECO:0000256" key="8">
    <source>
        <dbReference type="SAM" id="MobiDB-lite"/>
    </source>
</evidence>
<sequence length="278" mass="30616">MGIRKYKPTTPGRRGASVADFNEITRDHPEKSLLRPLHKTGGRNNLGRVTSRRRGGGHKRQYRLIDFRRHDKDGIPAKVAHIEYDPNRTARIALLHYADGEKRYILAPEKLKQGDLIEQGPGADIKPGNCLPLKNIPLGTTVHAVEMRPGGGAKIARSAGVSVQLVAKEGKMAQLRMPSGEIRNVDARCRATIGEVGNADHGNIDLGKAGRSRWLGRRPKVRGVVMNPVDHPHGGGEGRTSGGRHPVSPWGKPEGRTRSKKKASNQYIVRRRKTGKKR</sequence>
<dbReference type="PIRSF" id="PIRSF002158">
    <property type="entry name" value="Ribosomal_L2"/>
    <property type="match status" value="1"/>
</dbReference>
<dbReference type="InterPro" id="IPR002171">
    <property type="entry name" value="Ribosomal_uL2"/>
</dbReference>
<dbReference type="EMBL" id="UGGQ01000006">
    <property type="protein sequence ID" value="STO15992.1"/>
    <property type="molecule type" value="Genomic_DNA"/>
</dbReference>
<dbReference type="InterPro" id="IPR012340">
    <property type="entry name" value="NA-bd_OB-fold"/>
</dbReference>
<comment type="similarity">
    <text evidence="1 7">Belongs to the universal ribosomal protein uL2 family.</text>
</comment>
<proteinExistence type="inferred from homology"/>
<dbReference type="Proteomes" id="UP000575397">
    <property type="component" value="Unassembled WGS sequence"/>
</dbReference>
<dbReference type="PROSITE" id="PS00467">
    <property type="entry name" value="RIBOSOMAL_L2"/>
    <property type="match status" value="1"/>
</dbReference>
<dbReference type="SMART" id="SM01382">
    <property type="entry name" value="Ribosomal_L2_C"/>
    <property type="match status" value="1"/>
</dbReference>
<name>A0A2J9KP89_9ACTO</name>
<dbReference type="AlphaFoldDB" id="A0A2J9KP89"/>
<dbReference type="InterPro" id="IPR008991">
    <property type="entry name" value="Translation_prot_SH3-like_sf"/>
</dbReference>
<dbReference type="EMBL" id="JABCUR010000004">
    <property type="protein sequence ID" value="NMW65114.1"/>
    <property type="molecule type" value="Genomic_DNA"/>
</dbReference>
<comment type="function">
    <text evidence="7">One of the primary rRNA binding proteins. Required for association of the 30S and 50S subunits to form the 70S ribosome, for tRNA binding and peptide bond formation. It has been suggested to have peptidyltransferase activity; this is somewhat controversial. Makes several contacts with the 16S rRNA in the 70S ribosome.</text>
</comment>
<evidence type="ECO:0000256" key="6">
    <source>
        <dbReference type="ARBA" id="ARBA00035242"/>
    </source>
</evidence>
<evidence type="ECO:0000313" key="14">
    <source>
        <dbReference type="EMBL" id="NMX02563.1"/>
    </source>
</evidence>
<feature type="domain" description="Large ribosomal subunit protein uL2 RNA-binding" evidence="10">
    <location>
        <begin position="42"/>
        <end position="119"/>
    </location>
</feature>
<dbReference type="NCBIfam" id="TIGR01171">
    <property type="entry name" value="rplB_bact"/>
    <property type="match status" value="1"/>
</dbReference>
<dbReference type="InterPro" id="IPR022669">
    <property type="entry name" value="Ribosomal_uL2_C"/>
</dbReference>
<dbReference type="GO" id="GO:0016740">
    <property type="term" value="F:transferase activity"/>
    <property type="evidence" value="ECO:0007669"/>
    <property type="project" value="InterPro"/>
</dbReference>
<evidence type="ECO:0000259" key="10">
    <source>
        <dbReference type="SMART" id="SM01383"/>
    </source>
</evidence>
<dbReference type="Proteomes" id="UP001209486">
    <property type="component" value="Unassembled WGS sequence"/>
</dbReference>
<comment type="subunit">
    <text evidence="7">Part of the 50S ribosomal subunit. Forms a bridge to the 30S subunit in the 70S ribosome.</text>
</comment>
<evidence type="ECO:0000256" key="5">
    <source>
        <dbReference type="ARBA" id="ARBA00023274"/>
    </source>
</evidence>
<dbReference type="RefSeq" id="WP_004014643.1">
    <property type="nucleotide sequence ID" value="NZ_CAMPNB010000007.1"/>
</dbReference>
<evidence type="ECO:0000313" key="12">
    <source>
        <dbReference type="EMBL" id="NMW65114.1"/>
    </source>
</evidence>
<feature type="compositionally biased region" description="Basic residues" evidence="8">
    <location>
        <begin position="258"/>
        <end position="278"/>
    </location>
</feature>
<dbReference type="Gene3D" id="2.40.50.140">
    <property type="entry name" value="Nucleic acid-binding proteins"/>
    <property type="match status" value="1"/>
</dbReference>
<keyword evidence="3 7" id="KW-0694">RNA-binding</keyword>
<dbReference type="EMBL" id="VSZY01000004">
    <property type="protein sequence ID" value="MCU9968554.1"/>
    <property type="molecule type" value="Genomic_DNA"/>
</dbReference>
<comment type="caution">
    <text evidence="12">The sequence shown here is derived from an EMBL/GenBank/DDBJ whole genome shotgun (WGS) entry which is preliminary data.</text>
</comment>
<reference evidence="15 16" key="1">
    <citation type="submission" date="2018-06" db="EMBL/GenBank/DDBJ databases">
        <authorList>
            <consortium name="Pathogen Informatics"/>
            <person name="Doyle S."/>
        </authorList>
    </citation>
    <scope>NUCLEOTIDE SEQUENCE [LARGE SCALE GENOMIC DNA]</scope>
    <source>
        <strain evidence="15 16">NCTC11819</strain>
    </source>
</reference>
<feature type="domain" description="Large ribosomal subunit protein uL2 C-terminal" evidence="9">
    <location>
        <begin position="125"/>
        <end position="253"/>
    </location>
</feature>
<protein>
    <recommendedName>
        <fullName evidence="6 7">Large ribosomal subunit protein uL2</fullName>
    </recommendedName>
</protein>
<dbReference type="GO" id="GO:0015934">
    <property type="term" value="C:large ribosomal subunit"/>
    <property type="evidence" value="ECO:0007669"/>
    <property type="project" value="InterPro"/>
</dbReference>
<dbReference type="Proteomes" id="UP000255284">
    <property type="component" value="Unassembled WGS sequence"/>
</dbReference>
<dbReference type="FunFam" id="2.40.50.140:FF:000003">
    <property type="entry name" value="50S ribosomal protein L2"/>
    <property type="match status" value="1"/>
</dbReference>
<dbReference type="Gene3D" id="4.10.950.10">
    <property type="entry name" value="Ribosomal protein L2, domain 3"/>
    <property type="match status" value="1"/>
</dbReference>